<feature type="transmembrane region" description="Helical" evidence="5">
    <location>
        <begin position="233"/>
        <end position="254"/>
    </location>
</feature>
<feature type="domain" description="O-antigen ligase-related" evidence="6">
    <location>
        <begin position="196"/>
        <end position="342"/>
    </location>
</feature>
<feature type="transmembrane region" description="Helical" evidence="5">
    <location>
        <begin position="107"/>
        <end position="131"/>
    </location>
</feature>
<evidence type="ECO:0000256" key="3">
    <source>
        <dbReference type="ARBA" id="ARBA00022989"/>
    </source>
</evidence>
<reference evidence="7 8" key="1">
    <citation type="journal article" date="2019" name="Anaerobe">
        <title>Detection of Robinsoniella peoriensis in multiple bone samples of a trauma patient.</title>
        <authorList>
            <person name="Schrottner P."/>
            <person name="Hartwich K."/>
            <person name="Bunk B."/>
            <person name="Schober I."/>
            <person name="Helbig S."/>
            <person name="Rudolph W.W."/>
            <person name="Gunzer F."/>
        </authorList>
    </citation>
    <scope>NUCLEOTIDE SEQUENCE [LARGE SCALE GENOMIC DNA]</scope>
    <source>
        <strain evidence="7 8">DSM 106044</strain>
    </source>
</reference>
<organism evidence="7 8">
    <name type="scientific">Robinsoniella peoriensis</name>
    <dbReference type="NCBI Taxonomy" id="180332"/>
    <lineage>
        <taxon>Bacteria</taxon>
        <taxon>Bacillati</taxon>
        <taxon>Bacillota</taxon>
        <taxon>Clostridia</taxon>
        <taxon>Lachnospirales</taxon>
        <taxon>Lachnospiraceae</taxon>
        <taxon>Robinsoniella</taxon>
    </lineage>
</organism>
<feature type="transmembrane region" description="Helical" evidence="5">
    <location>
        <begin position="22"/>
        <end position="41"/>
    </location>
</feature>
<dbReference type="Proteomes" id="UP000306509">
    <property type="component" value="Unassembled WGS sequence"/>
</dbReference>
<evidence type="ECO:0000256" key="1">
    <source>
        <dbReference type="ARBA" id="ARBA00004141"/>
    </source>
</evidence>
<accession>A0A4U8Q8Q3</accession>
<proteinExistence type="predicted"/>
<gene>
    <name evidence="7" type="ORF">DSM106044_01732</name>
</gene>
<dbReference type="GO" id="GO:0016020">
    <property type="term" value="C:membrane"/>
    <property type="evidence" value="ECO:0007669"/>
    <property type="project" value="UniProtKB-SubCell"/>
</dbReference>
<dbReference type="EMBL" id="QGQD01000040">
    <property type="protein sequence ID" value="TLD01350.1"/>
    <property type="molecule type" value="Genomic_DNA"/>
</dbReference>
<evidence type="ECO:0000256" key="4">
    <source>
        <dbReference type="ARBA" id="ARBA00023136"/>
    </source>
</evidence>
<keyword evidence="2 5" id="KW-0812">Transmembrane</keyword>
<dbReference type="InterPro" id="IPR051533">
    <property type="entry name" value="WaaL-like"/>
</dbReference>
<feature type="transmembrane region" description="Helical" evidence="5">
    <location>
        <begin position="53"/>
        <end position="71"/>
    </location>
</feature>
<dbReference type="PANTHER" id="PTHR37422">
    <property type="entry name" value="TEICHURONIC ACID BIOSYNTHESIS PROTEIN TUAE"/>
    <property type="match status" value="1"/>
</dbReference>
<keyword evidence="4 5" id="KW-0472">Membrane</keyword>
<evidence type="ECO:0000259" key="6">
    <source>
        <dbReference type="Pfam" id="PF04932"/>
    </source>
</evidence>
<dbReference type="AlphaFoldDB" id="A0A4U8Q8Q3"/>
<feature type="transmembrane region" description="Helical" evidence="5">
    <location>
        <begin position="193"/>
        <end position="221"/>
    </location>
</feature>
<name>A0A4U8Q8Q3_9FIRM</name>
<sequence>MKLTKNSIIGLIIPLTMLIYNLNWKIGAVASLVSIVCIILLEGVKIKISNSFILKMWATYLVVFAVCLQIVRSYELTISYVLGYVLVILLLIIGIKENAIEKMCKAFGIIALFEAFGIYLQLFLPSVYSVIMGILVESATRQTILSRVSEGYYTGFTREVSLTVIFLILGIGLLGTELLFMKNLTRLQKQKNIIKVVFLFIALLISGKKAQTIFCIVAFLITYTVYSNNKLKILKVIGGIIAIIVLFIVLAPYLQNISTIARITTLITDYIQNQDTSVLTSGRTEIYESALRLWDSNKLFGIGWNNFKNSIELSSWFSRFDVHNCYLQVLCETGIVGAFLFYFLKAVTMCRIVKSALNEKKRINQVDSKMAFFLFFFFFFVLYEITGTCLYEVSYYIPFFIAIIYCEQKQIKFTLQKKEMGKIK</sequence>
<dbReference type="RefSeq" id="WP_138002291.1">
    <property type="nucleotide sequence ID" value="NZ_QGQD01000040.1"/>
</dbReference>
<feature type="transmembrane region" description="Helical" evidence="5">
    <location>
        <begin position="370"/>
        <end position="387"/>
    </location>
</feature>
<comment type="subcellular location">
    <subcellularLocation>
        <location evidence="1">Membrane</location>
        <topology evidence="1">Multi-pass membrane protein</topology>
    </subcellularLocation>
</comment>
<feature type="transmembrane region" description="Helical" evidence="5">
    <location>
        <begin position="160"/>
        <end position="181"/>
    </location>
</feature>
<evidence type="ECO:0000256" key="2">
    <source>
        <dbReference type="ARBA" id="ARBA00022692"/>
    </source>
</evidence>
<dbReference type="Pfam" id="PF04932">
    <property type="entry name" value="Wzy_C"/>
    <property type="match status" value="1"/>
</dbReference>
<dbReference type="PANTHER" id="PTHR37422:SF17">
    <property type="entry name" value="O-ANTIGEN LIGASE"/>
    <property type="match status" value="1"/>
</dbReference>
<keyword evidence="8" id="KW-1185">Reference proteome</keyword>
<evidence type="ECO:0000313" key="8">
    <source>
        <dbReference type="Proteomes" id="UP000306509"/>
    </source>
</evidence>
<comment type="caution">
    <text evidence="7">The sequence shown here is derived from an EMBL/GenBank/DDBJ whole genome shotgun (WGS) entry which is preliminary data.</text>
</comment>
<keyword evidence="7" id="KW-0436">Ligase</keyword>
<keyword evidence="3 5" id="KW-1133">Transmembrane helix</keyword>
<dbReference type="InterPro" id="IPR007016">
    <property type="entry name" value="O-antigen_ligase-rel_domated"/>
</dbReference>
<protein>
    <submittedName>
        <fullName evidence="7">Lipid A core-O-antigen ligase</fullName>
    </submittedName>
</protein>
<feature type="transmembrane region" description="Helical" evidence="5">
    <location>
        <begin position="77"/>
        <end position="95"/>
    </location>
</feature>
<dbReference type="GO" id="GO:0016874">
    <property type="term" value="F:ligase activity"/>
    <property type="evidence" value="ECO:0007669"/>
    <property type="project" value="UniProtKB-KW"/>
</dbReference>
<evidence type="ECO:0000256" key="5">
    <source>
        <dbReference type="SAM" id="Phobius"/>
    </source>
</evidence>
<evidence type="ECO:0000313" key="7">
    <source>
        <dbReference type="EMBL" id="TLD01350.1"/>
    </source>
</evidence>